<accession>A0A371AX95</accession>
<sequence length="292" mass="34108">MKARLDMNMEKAGHNLMDPYNKYNDKTIDLIDEISRYSLFSGLGLYAPNISGTKNPLDSNYDPTHRLIIRVNLDNYQVSFYNSDKDKKSKVSYIVLPWDENHQQRLNQAMIKELQSKKKDFESEVKNYFKDKIVGAIIEEAKKRIPLPGPAQVAIGVAYDIVILYKETEEWNADISQKQNTLSIGDVYKALGIKATMVYSETGGASITAAKIDPVETRARIAYAEDLYNKEKKTNEKKKFNLKTYMQIYENGYRKNRRGWFNLTDKEKEKWREKYKNCTEEDIKNIKNFFKR</sequence>
<organism evidence="1 2">
    <name type="scientific">Anaerosacchariphilus polymeriproducens</name>
    <dbReference type="NCBI Taxonomy" id="1812858"/>
    <lineage>
        <taxon>Bacteria</taxon>
        <taxon>Bacillati</taxon>
        <taxon>Bacillota</taxon>
        <taxon>Clostridia</taxon>
        <taxon>Lachnospirales</taxon>
        <taxon>Lachnospiraceae</taxon>
        <taxon>Anaerosacchariphilus</taxon>
    </lineage>
</organism>
<dbReference type="EMBL" id="QRCT01000014">
    <property type="protein sequence ID" value="RDU24142.1"/>
    <property type="molecule type" value="Genomic_DNA"/>
</dbReference>
<dbReference type="AlphaFoldDB" id="A0A371AX95"/>
<proteinExistence type="predicted"/>
<evidence type="ECO:0000313" key="2">
    <source>
        <dbReference type="Proteomes" id="UP000255036"/>
    </source>
</evidence>
<comment type="caution">
    <text evidence="1">The sequence shown here is derived from an EMBL/GenBank/DDBJ whole genome shotgun (WGS) entry which is preliminary data.</text>
</comment>
<protein>
    <submittedName>
        <fullName evidence="1">Uncharacterized protein</fullName>
    </submittedName>
</protein>
<reference evidence="1 2" key="1">
    <citation type="submission" date="2018-07" db="EMBL/GenBank/DDBJ databases">
        <title>Anaerosacharophilus polymeroproducens gen. nov. sp. nov., an anaerobic bacterium isolated from salt field.</title>
        <authorList>
            <person name="Kim W."/>
            <person name="Yang S.-H."/>
            <person name="Oh J."/>
            <person name="Lee J.-H."/>
            <person name="Kwon K.K."/>
        </authorList>
    </citation>
    <scope>NUCLEOTIDE SEQUENCE [LARGE SCALE GENOMIC DNA]</scope>
    <source>
        <strain evidence="1 2">MCWD5</strain>
    </source>
</reference>
<gene>
    <name evidence="1" type="ORF">DWV06_05435</name>
</gene>
<name>A0A371AX95_9FIRM</name>
<dbReference type="Proteomes" id="UP000255036">
    <property type="component" value="Unassembled WGS sequence"/>
</dbReference>
<dbReference type="RefSeq" id="WP_115481167.1">
    <property type="nucleotide sequence ID" value="NZ_QRCT01000014.1"/>
</dbReference>
<evidence type="ECO:0000313" key="1">
    <source>
        <dbReference type="EMBL" id="RDU24142.1"/>
    </source>
</evidence>
<keyword evidence="2" id="KW-1185">Reference proteome</keyword>